<dbReference type="AlphaFoldDB" id="A0A9P9GVL0"/>
<keyword evidence="1" id="KW-0732">Signal</keyword>
<comment type="caution">
    <text evidence="2">The sequence shown here is derived from an EMBL/GenBank/DDBJ whole genome shotgun (WGS) entry which is preliminary data.</text>
</comment>
<gene>
    <name evidence="2" type="ORF">B0J15DRAFT_403065</name>
</gene>
<organism evidence="2 3">
    <name type="scientific">Fusarium solani</name>
    <name type="common">Filamentous fungus</name>
    <dbReference type="NCBI Taxonomy" id="169388"/>
    <lineage>
        <taxon>Eukaryota</taxon>
        <taxon>Fungi</taxon>
        <taxon>Dikarya</taxon>
        <taxon>Ascomycota</taxon>
        <taxon>Pezizomycotina</taxon>
        <taxon>Sordariomycetes</taxon>
        <taxon>Hypocreomycetidae</taxon>
        <taxon>Hypocreales</taxon>
        <taxon>Nectriaceae</taxon>
        <taxon>Fusarium</taxon>
        <taxon>Fusarium solani species complex</taxon>
    </lineage>
</organism>
<accession>A0A9P9GVL0</accession>
<dbReference type="Proteomes" id="UP000736672">
    <property type="component" value="Unassembled WGS sequence"/>
</dbReference>
<evidence type="ECO:0000313" key="2">
    <source>
        <dbReference type="EMBL" id="KAH7244957.1"/>
    </source>
</evidence>
<keyword evidence="3" id="KW-1185">Reference proteome</keyword>
<dbReference type="OrthoDB" id="5086500at2759"/>
<protein>
    <submittedName>
        <fullName evidence="2">Uncharacterized protein</fullName>
    </submittedName>
</protein>
<dbReference type="EMBL" id="JAGTJS010000017">
    <property type="protein sequence ID" value="KAH7244957.1"/>
    <property type="molecule type" value="Genomic_DNA"/>
</dbReference>
<feature type="signal peptide" evidence="1">
    <location>
        <begin position="1"/>
        <end position="21"/>
    </location>
</feature>
<reference evidence="2" key="1">
    <citation type="journal article" date="2021" name="Nat. Commun.">
        <title>Genetic determinants of endophytism in the Arabidopsis root mycobiome.</title>
        <authorList>
            <person name="Mesny F."/>
            <person name="Miyauchi S."/>
            <person name="Thiergart T."/>
            <person name="Pickel B."/>
            <person name="Atanasova L."/>
            <person name="Karlsson M."/>
            <person name="Huettel B."/>
            <person name="Barry K.W."/>
            <person name="Haridas S."/>
            <person name="Chen C."/>
            <person name="Bauer D."/>
            <person name="Andreopoulos W."/>
            <person name="Pangilinan J."/>
            <person name="LaButti K."/>
            <person name="Riley R."/>
            <person name="Lipzen A."/>
            <person name="Clum A."/>
            <person name="Drula E."/>
            <person name="Henrissat B."/>
            <person name="Kohler A."/>
            <person name="Grigoriev I.V."/>
            <person name="Martin F.M."/>
            <person name="Hacquard S."/>
        </authorList>
    </citation>
    <scope>NUCLEOTIDE SEQUENCE</scope>
    <source>
        <strain evidence="2">FSSC 5 MPI-SDFR-AT-0091</strain>
    </source>
</reference>
<feature type="chain" id="PRO_5040282753" evidence="1">
    <location>
        <begin position="22"/>
        <end position="255"/>
    </location>
</feature>
<evidence type="ECO:0000256" key="1">
    <source>
        <dbReference type="SAM" id="SignalP"/>
    </source>
</evidence>
<name>A0A9P9GVL0_FUSSL</name>
<sequence length="255" mass="27269">MRSVSSLAAIVAALAVRGVAGQYDDWKFGNLFMAGPAKSAIKKATYTLSPPPIPCGTQVKDPSHQPWMSIWVGVSDSISDQSSDLYQPLLNWAPNNEQEGCPAPNDAWCVAASTFDSGTQVAQPYVAIPKGASVGFESDLTRPVTFNGKAVTQVVSINGKVVSKQTDRTGSQVPTYIYSSNECYLGACGTLQEYSWDDFTVELTSADPNFGKTFTVNGGDSTGLKTSDGGKTWHVDSIVIAKDYFYTDGSKKECS</sequence>
<evidence type="ECO:0000313" key="3">
    <source>
        <dbReference type="Proteomes" id="UP000736672"/>
    </source>
</evidence>
<proteinExistence type="predicted"/>